<evidence type="ECO:0000313" key="2">
    <source>
        <dbReference type="EMBL" id="SEK62023.1"/>
    </source>
</evidence>
<dbReference type="GO" id="GO:0006508">
    <property type="term" value="P:proteolysis"/>
    <property type="evidence" value="ECO:0007669"/>
    <property type="project" value="InterPro"/>
</dbReference>
<sequence>MLTSLTISASADEILPKSLRKKYPIDSAFLLIDDLVGELKKSHPGIYRYNSKEEFSRFTDSIKESVNDSITLIELYRKLKMITTKTKCLHTDLRLSDSQSEELNSYPNLLPLQVYVAGARAFIVRNLSADTDLLEGDELLSINERPIPEIINQLIAVIPSDGFNRSLKYRAMYLQFPLWYRNAINVTEHFDLVVKRNSKIFKIALKGRKFPELAGNWFLKEPVREKVLDFRIENNIGFLAIHSFAKTDIKRAGQNFRKFIDQAFTALGEQKIKHLVVDLRDNTGGSDPNAVYFTSHFFDQSFHYGDKTLVTKEIAKQIKGIYRIFYKKPVQKDSLWYWQDGRVKDLNTFAVVKNAKNNYKGKSYILINGFCMSSCANVTAILAHNRKSIFIGQETGGGYQGNNSGMLPEEPISNTGLLVTVPLQAYYLAVKPTVNVGRGTLPDYTVNFSLQGIMNGQDAEAGKAIELIEQSMKHEH</sequence>
<dbReference type="Proteomes" id="UP000199421">
    <property type="component" value="Unassembled WGS sequence"/>
</dbReference>
<accession>A0A1H7IHJ8</accession>
<proteinExistence type="predicted"/>
<keyword evidence="3" id="KW-1185">Reference proteome</keyword>
<dbReference type="STRING" id="407022.SAMN05661044_00709"/>
<dbReference type="GO" id="GO:0004175">
    <property type="term" value="F:endopeptidase activity"/>
    <property type="evidence" value="ECO:0007669"/>
    <property type="project" value="TreeGrafter"/>
</dbReference>
<name>A0A1H7IHJ8_OLID1</name>
<reference evidence="3" key="1">
    <citation type="submission" date="2016-10" db="EMBL/GenBank/DDBJ databases">
        <authorList>
            <person name="Varghese N."/>
            <person name="Submissions S."/>
        </authorList>
    </citation>
    <scope>NUCLEOTIDE SEQUENCE [LARGE SCALE GENOMIC DNA]</scope>
    <source>
        <strain evidence="3">DSM 18733</strain>
    </source>
</reference>
<dbReference type="EMBL" id="FOAF01000001">
    <property type="protein sequence ID" value="SEK62023.1"/>
    <property type="molecule type" value="Genomic_DNA"/>
</dbReference>
<evidence type="ECO:0000259" key="1">
    <source>
        <dbReference type="Pfam" id="PF03572"/>
    </source>
</evidence>
<dbReference type="Gene3D" id="3.90.226.10">
    <property type="entry name" value="2-enoyl-CoA Hydratase, Chain A, domain 1"/>
    <property type="match status" value="1"/>
</dbReference>
<dbReference type="InterPro" id="IPR029045">
    <property type="entry name" value="ClpP/crotonase-like_dom_sf"/>
</dbReference>
<organism evidence="2 3">
    <name type="scientific">Olivibacter domesticus</name>
    <name type="common">Pseudosphingobacterium domesticum</name>
    <dbReference type="NCBI Taxonomy" id="407022"/>
    <lineage>
        <taxon>Bacteria</taxon>
        <taxon>Pseudomonadati</taxon>
        <taxon>Bacteroidota</taxon>
        <taxon>Sphingobacteriia</taxon>
        <taxon>Sphingobacteriales</taxon>
        <taxon>Sphingobacteriaceae</taxon>
        <taxon>Olivibacter</taxon>
    </lineage>
</organism>
<dbReference type="PANTHER" id="PTHR32060">
    <property type="entry name" value="TAIL-SPECIFIC PROTEASE"/>
    <property type="match status" value="1"/>
</dbReference>
<evidence type="ECO:0000313" key="3">
    <source>
        <dbReference type="Proteomes" id="UP000199421"/>
    </source>
</evidence>
<dbReference type="GO" id="GO:0008236">
    <property type="term" value="F:serine-type peptidase activity"/>
    <property type="evidence" value="ECO:0007669"/>
    <property type="project" value="InterPro"/>
</dbReference>
<dbReference type="PANTHER" id="PTHR32060:SF30">
    <property type="entry name" value="CARBOXY-TERMINAL PROCESSING PROTEASE CTPA"/>
    <property type="match status" value="1"/>
</dbReference>
<dbReference type="GO" id="GO:0007165">
    <property type="term" value="P:signal transduction"/>
    <property type="evidence" value="ECO:0007669"/>
    <property type="project" value="TreeGrafter"/>
</dbReference>
<dbReference type="SUPFAM" id="SSF52096">
    <property type="entry name" value="ClpP/crotonase"/>
    <property type="match status" value="1"/>
</dbReference>
<protein>
    <submittedName>
        <fullName evidence="2">Peptidase family S41</fullName>
    </submittedName>
</protein>
<gene>
    <name evidence="2" type="ORF">SAMN05661044_00709</name>
</gene>
<dbReference type="InterPro" id="IPR005151">
    <property type="entry name" value="Tail-specific_protease"/>
</dbReference>
<dbReference type="GO" id="GO:0030288">
    <property type="term" value="C:outer membrane-bounded periplasmic space"/>
    <property type="evidence" value="ECO:0007669"/>
    <property type="project" value="TreeGrafter"/>
</dbReference>
<feature type="domain" description="Tail specific protease" evidence="1">
    <location>
        <begin position="235"/>
        <end position="446"/>
    </location>
</feature>
<dbReference type="Pfam" id="PF03572">
    <property type="entry name" value="Peptidase_S41"/>
    <property type="match status" value="1"/>
</dbReference>
<dbReference type="AlphaFoldDB" id="A0A1H7IHJ8"/>